<protein>
    <submittedName>
        <fullName evidence="1">Uncharacterized protein</fullName>
    </submittedName>
</protein>
<reference evidence="1 2" key="1">
    <citation type="journal article" date="2019" name="Nat. Plants">
        <title>Genome sequencing of Musa balbisiana reveals subgenome evolution and function divergence in polyploid bananas.</title>
        <authorList>
            <person name="Yao X."/>
        </authorList>
    </citation>
    <scope>NUCLEOTIDE SEQUENCE [LARGE SCALE GENOMIC DNA]</scope>
    <source>
        <strain evidence="2">cv. DH-PKW</strain>
        <tissue evidence="1">Leaves</tissue>
    </source>
</reference>
<keyword evidence="2" id="KW-1185">Reference proteome</keyword>
<dbReference type="EMBL" id="PYDT01000001">
    <property type="protein sequence ID" value="THU72561.1"/>
    <property type="molecule type" value="Genomic_DNA"/>
</dbReference>
<sequence>MDGISWVGLLLGEQLKCVYIYIRALRRLLTSNGPVGRAIVGSGLSRLSVLIRVDRPTSTTSVEPVPLPPLVATLCRRGIVCNLPPPPHRRHHGFYSSSISRRCHVLGMDQSMVGIGSLNPDVFPTKFPSYPFRSRNQIHWPAKAI</sequence>
<comment type="caution">
    <text evidence="1">The sequence shown here is derived from an EMBL/GenBank/DDBJ whole genome shotgun (WGS) entry which is preliminary data.</text>
</comment>
<organism evidence="1 2">
    <name type="scientific">Musa balbisiana</name>
    <name type="common">Banana</name>
    <dbReference type="NCBI Taxonomy" id="52838"/>
    <lineage>
        <taxon>Eukaryota</taxon>
        <taxon>Viridiplantae</taxon>
        <taxon>Streptophyta</taxon>
        <taxon>Embryophyta</taxon>
        <taxon>Tracheophyta</taxon>
        <taxon>Spermatophyta</taxon>
        <taxon>Magnoliopsida</taxon>
        <taxon>Liliopsida</taxon>
        <taxon>Zingiberales</taxon>
        <taxon>Musaceae</taxon>
        <taxon>Musa</taxon>
    </lineage>
</organism>
<evidence type="ECO:0000313" key="1">
    <source>
        <dbReference type="EMBL" id="THU72561.1"/>
    </source>
</evidence>
<accession>A0A4S8KBR9</accession>
<proteinExistence type="predicted"/>
<name>A0A4S8KBR9_MUSBA</name>
<evidence type="ECO:0000313" key="2">
    <source>
        <dbReference type="Proteomes" id="UP000317650"/>
    </source>
</evidence>
<dbReference type="Proteomes" id="UP000317650">
    <property type="component" value="Chromosome 4"/>
</dbReference>
<gene>
    <name evidence="1" type="ORF">C4D60_Mb04t13440</name>
</gene>
<dbReference type="AlphaFoldDB" id="A0A4S8KBR9"/>